<evidence type="ECO:0000256" key="1">
    <source>
        <dbReference type="ARBA" id="ARBA00023015"/>
    </source>
</evidence>
<dbReference type="Pfam" id="PF00440">
    <property type="entry name" value="TetR_N"/>
    <property type="match status" value="1"/>
</dbReference>
<feature type="domain" description="HTH tetR-type" evidence="5">
    <location>
        <begin position="20"/>
        <end position="80"/>
    </location>
</feature>
<evidence type="ECO:0000256" key="2">
    <source>
        <dbReference type="ARBA" id="ARBA00023125"/>
    </source>
</evidence>
<dbReference type="InterPro" id="IPR011075">
    <property type="entry name" value="TetR_C"/>
</dbReference>
<dbReference type="RefSeq" id="WP_219533154.1">
    <property type="nucleotide sequence ID" value="NZ_JAHKRM010000016.1"/>
</dbReference>
<comment type="caution">
    <text evidence="6">The sequence shown here is derived from an EMBL/GenBank/DDBJ whole genome shotgun (WGS) entry which is preliminary data.</text>
</comment>
<gene>
    <name evidence="6" type="ORF">ACFSJ0_19710</name>
</gene>
<accession>A0ABW4G963</accession>
<evidence type="ECO:0000313" key="6">
    <source>
        <dbReference type="EMBL" id="MFD1539294.1"/>
    </source>
</evidence>
<evidence type="ECO:0000256" key="4">
    <source>
        <dbReference type="PROSITE-ProRule" id="PRU00335"/>
    </source>
</evidence>
<dbReference type="InterPro" id="IPR001647">
    <property type="entry name" value="HTH_TetR"/>
</dbReference>
<proteinExistence type="predicted"/>
<evidence type="ECO:0000313" key="7">
    <source>
        <dbReference type="Proteomes" id="UP001597097"/>
    </source>
</evidence>
<evidence type="ECO:0000259" key="5">
    <source>
        <dbReference type="PROSITE" id="PS50977"/>
    </source>
</evidence>
<dbReference type="PANTHER" id="PTHR30055">
    <property type="entry name" value="HTH-TYPE TRANSCRIPTIONAL REGULATOR RUTR"/>
    <property type="match status" value="1"/>
</dbReference>
<keyword evidence="3" id="KW-0804">Transcription</keyword>
<feature type="DNA-binding region" description="H-T-H motif" evidence="4">
    <location>
        <begin position="43"/>
        <end position="62"/>
    </location>
</feature>
<dbReference type="InterPro" id="IPR050109">
    <property type="entry name" value="HTH-type_TetR-like_transc_reg"/>
</dbReference>
<dbReference type="PROSITE" id="PS50977">
    <property type="entry name" value="HTH_TETR_2"/>
    <property type="match status" value="1"/>
</dbReference>
<name>A0ABW4G963_9ACTN</name>
<keyword evidence="2 4" id="KW-0238">DNA-binding</keyword>
<keyword evidence="7" id="KW-1185">Reference proteome</keyword>
<evidence type="ECO:0000256" key="3">
    <source>
        <dbReference type="ARBA" id="ARBA00023163"/>
    </source>
</evidence>
<keyword evidence="1" id="KW-0805">Transcription regulation</keyword>
<protein>
    <submittedName>
        <fullName evidence="6">TetR/AcrR family transcriptional regulator</fullName>
    </submittedName>
</protein>
<dbReference type="Pfam" id="PF16859">
    <property type="entry name" value="TetR_C_11"/>
    <property type="match status" value="1"/>
</dbReference>
<dbReference type="PANTHER" id="PTHR30055:SF148">
    <property type="entry name" value="TETR-FAMILY TRANSCRIPTIONAL REGULATOR"/>
    <property type="match status" value="1"/>
</dbReference>
<dbReference type="EMBL" id="JBHUCM010000016">
    <property type="protein sequence ID" value="MFD1539294.1"/>
    <property type="molecule type" value="Genomic_DNA"/>
</dbReference>
<dbReference type="Proteomes" id="UP001597097">
    <property type="component" value="Unassembled WGS sequence"/>
</dbReference>
<reference evidence="7" key="1">
    <citation type="journal article" date="2019" name="Int. J. Syst. Evol. Microbiol.">
        <title>The Global Catalogue of Microorganisms (GCM) 10K type strain sequencing project: providing services to taxonomists for standard genome sequencing and annotation.</title>
        <authorList>
            <consortium name="The Broad Institute Genomics Platform"/>
            <consortium name="The Broad Institute Genome Sequencing Center for Infectious Disease"/>
            <person name="Wu L."/>
            <person name="Ma J."/>
        </authorList>
    </citation>
    <scope>NUCLEOTIDE SEQUENCE [LARGE SCALE GENOMIC DNA]</scope>
    <source>
        <strain evidence="7">CGMCC 1.15399</strain>
    </source>
</reference>
<organism evidence="6 7">
    <name type="scientific">Nonomuraea guangzhouensis</name>
    <dbReference type="NCBI Taxonomy" id="1291555"/>
    <lineage>
        <taxon>Bacteria</taxon>
        <taxon>Bacillati</taxon>
        <taxon>Actinomycetota</taxon>
        <taxon>Actinomycetes</taxon>
        <taxon>Streptosporangiales</taxon>
        <taxon>Streptosporangiaceae</taxon>
        <taxon>Nonomuraea</taxon>
    </lineage>
</organism>
<sequence>MTDTAPPAPSQRPAGRPRSQEVDAAILAAALDLLIERGAVLTSIEQVAQRAGVTRATVYRRFPDKTALLIQAIESVHQAPESEILDWPDIDRMLTDWATYLSMPRNRSMLRRLYGAVDDYPELLQTYRNSHGGRRASAELATLSRARDNGQLPPDRDLSILQQVLTGAILHHLGAYPDSTSATDVKTYLTAVLQQVGYHP</sequence>